<dbReference type="AlphaFoldDB" id="A0A6I2LAM9"/>
<keyword evidence="10" id="KW-0969">Cilium</keyword>
<dbReference type="EMBL" id="WKJK01000023">
    <property type="protein sequence ID" value="MRW94187.1"/>
    <property type="molecule type" value="Genomic_DNA"/>
</dbReference>
<comment type="function">
    <text evidence="9">Role in flagellar biosynthesis.</text>
</comment>
<dbReference type="Proteomes" id="UP000433309">
    <property type="component" value="Unassembled WGS sequence"/>
</dbReference>
<comment type="caution">
    <text evidence="10">The sequence shown here is derived from an EMBL/GenBank/DDBJ whole genome shotgun (WGS) entry which is preliminary data.</text>
</comment>
<dbReference type="GO" id="GO:0005886">
    <property type="term" value="C:plasma membrane"/>
    <property type="evidence" value="ECO:0007669"/>
    <property type="project" value="UniProtKB-SubCell"/>
</dbReference>
<gene>
    <name evidence="9 10" type="primary">fliQ</name>
    <name evidence="10" type="ORF">GJ699_29860</name>
</gene>
<evidence type="ECO:0000256" key="6">
    <source>
        <dbReference type="ARBA" id="ARBA00022989"/>
    </source>
</evidence>
<dbReference type="GO" id="GO:0009306">
    <property type="term" value="P:protein secretion"/>
    <property type="evidence" value="ECO:0007669"/>
    <property type="project" value="InterPro"/>
</dbReference>
<evidence type="ECO:0000256" key="7">
    <source>
        <dbReference type="ARBA" id="ARBA00023136"/>
    </source>
</evidence>
<evidence type="ECO:0000256" key="2">
    <source>
        <dbReference type="ARBA" id="ARBA00006156"/>
    </source>
</evidence>
<evidence type="ECO:0000256" key="8">
    <source>
        <dbReference type="ARBA" id="ARBA00023143"/>
    </source>
</evidence>
<evidence type="ECO:0000256" key="5">
    <source>
        <dbReference type="ARBA" id="ARBA00022692"/>
    </source>
</evidence>
<feature type="transmembrane region" description="Helical" evidence="9">
    <location>
        <begin position="13"/>
        <end position="37"/>
    </location>
</feature>
<evidence type="ECO:0000313" key="10">
    <source>
        <dbReference type="EMBL" id="MRW94187.1"/>
    </source>
</evidence>
<dbReference type="PANTHER" id="PTHR34040">
    <property type="entry name" value="FLAGELLAR BIOSYNTHETIC PROTEIN FLIQ"/>
    <property type="match status" value="1"/>
</dbReference>
<dbReference type="GO" id="GO:0044780">
    <property type="term" value="P:bacterial-type flagellum assembly"/>
    <property type="evidence" value="ECO:0007669"/>
    <property type="project" value="InterPro"/>
</dbReference>
<dbReference type="InterPro" id="IPR006305">
    <property type="entry name" value="FliQ"/>
</dbReference>
<evidence type="ECO:0000256" key="9">
    <source>
        <dbReference type="RuleBase" id="RU364090"/>
    </source>
</evidence>
<evidence type="ECO:0000256" key="1">
    <source>
        <dbReference type="ARBA" id="ARBA00004651"/>
    </source>
</evidence>
<dbReference type="NCBIfam" id="TIGR01402">
    <property type="entry name" value="fliQ"/>
    <property type="match status" value="1"/>
</dbReference>
<accession>A0A6I2LAM9</accession>
<evidence type="ECO:0000256" key="4">
    <source>
        <dbReference type="ARBA" id="ARBA00022475"/>
    </source>
</evidence>
<keyword evidence="4 9" id="KW-1003">Cell membrane</keyword>
<keyword evidence="6 9" id="KW-1133">Transmembrane helix</keyword>
<dbReference type="PRINTS" id="PR00952">
    <property type="entry name" value="TYPE3IMQPROT"/>
</dbReference>
<comment type="subcellular location">
    <subcellularLocation>
        <location evidence="1 9">Cell membrane</location>
        <topology evidence="1">Multi-pass membrane protein</topology>
    </subcellularLocation>
    <subcellularLocation>
        <location evidence="9">Bacterial flagellum basal body</location>
    </subcellularLocation>
</comment>
<dbReference type="InterPro" id="IPR002191">
    <property type="entry name" value="Bac_export_3"/>
</dbReference>
<evidence type="ECO:0000313" key="11">
    <source>
        <dbReference type="Proteomes" id="UP000433309"/>
    </source>
</evidence>
<comment type="similarity">
    <text evidence="2 9">Belongs to the FliQ/MopD/SpaQ family.</text>
</comment>
<keyword evidence="8 9" id="KW-0975">Bacterial flagellum</keyword>
<organism evidence="10 11">
    <name type="scientific">Duganella guangzhouensis</name>
    <dbReference type="NCBI Taxonomy" id="2666084"/>
    <lineage>
        <taxon>Bacteria</taxon>
        <taxon>Pseudomonadati</taxon>
        <taxon>Pseudomonadota</taxon>
        <taxon>Betaproteobacteria</taxon>
        <taxon>Burkholderiales</taxon>
        <taxon>Oxalobacteraceae</taxon>
        <taxon>Telluria group</taxon>
        <taxon>Duganella</taxon>
    </lineage>
</organism>
<reference evidence="10 11" key="1">
    <citation type="submission" date="2019-11" db="EMBL/GenBank/DDBJ databases">
        <title>Novel species isolated from a subtropical stream in China.</title>
        <authorList>
            <person name="Lu H."/>
        </authorList>
    </citation>
    <scope>NUCLEOTIDE SEQUENCE [LARGE SCALE GENOMIC DNA]</scope>
    <source>
        <strain evidence="10 11">FT80W</strain>
    </source>
</reference>
<sequence length="88" mass="9512">MRPDLALQLLADLLWNALLISAPLLAVTLLVGLLISVIQVVTQVQEASLTFIPKVIAAVVVLVVCGPWMLKRLVGFSTTLIANIPTYF</sequence>
<feature type="transmembrane region" description="Helical" evidence="9">
    <location>
        <begin position="49"/>
        <end position="70"/>
    </location>
</feature>
<dbReference type="PIRSF" id="PIRSF004669">
    <property type="entry name" value="FliQ"/>
    <property type="match status" value="1"/>
</dbReference>
<evidence type="ECO:0000256" key="3">
    <source>
        <dbReference type="ARBA" id="ARBA00021718"/>
    </source>
</evidence>
<keyword evidence="7 9" id="KW-0472">Membrane</keyword>
<keyword evidence="10" id="KW-0966">Cell projection</keyword>
<dbReference type="PANTHER" id="PTHR34040:SF2">
    <property type="entry name" value="FLAGELLAR BIOSYNTHETIC PROTEIN FLIQ"/>
    <property type="match status" value="1"/>
</dbReference>
<keyword evidence="11" id="KW-1185">Reference proteome</keyword>
<protein>
    <recommendedName>
        <fullName evidence="3 9">Flagellar biosynthetic protein FliQ</fullName>
    </recommendedName>
</protein>
<name>A0A6I2LAM9_9BURK</name>
<dbReference type="GO" id="GO:0009425">
    <property type="term" value="C:bacterial-type flagellum basal body"/>
    <property type="evidence" value="ECO:0007669"/>
    <property type="project" value="UniProtKB-SubCell"/>
</dbReference>
<proteinExistence type="inferred from homology"/>
<dbReference type="RefSeq" id="WP_154383052.1">
    <property type="nucleotide sequence ID" value="NZ_WKJK01000023.1"/>
</dbReference>
<keyword evidence="10" id="KW-0282">Flagellum</keyword>
<dbReference type="Pfam" id="PF01313">
    <property type="entry name" value="Bac_export_3"/>
    <property type="match status" value="1"/>
</dbReference>
<keyword evidence="5 9" id="KW-0812">Transmembrane</keyword>